<proteinExistence type="predicted"/>
<dbReference type="Gene3D" id="4.10.240.10">
    <property type="entry name" value="Zn(2)-C6 fungal-type DNA-binding domain"/>
    <property type="match status" value="1"/>
</dbReference>
<dbReference type="InterPro" id="IPR021858">
    <property type="entry name" value="Fun_TF"/>
</dbReference>
<evidence type="ECO:0000256" key="4">
    <source>
        <dbReference type="ARBA" id="ARBA00023163"/>
    </source>
</evidence>
<evidence type="ECO:0000256" key="3">
    <source>
        <dbReference type="ARBA" id="ARBA00023125"/>
    </source>
</evidence>
<organism evidence="8 9">
    <name type="scientific">Penicillium cf. griseofulvum</name>
    <dbReference type="NCBI Taxonomy" id="2972120"/>
    <lineage>
        <taxon>Eukaryota</taxon>
        <taxon>Fungi</taxon>
        <taxon>Dikarya</taxon>
        <taxon>Ascomycota</taxon>
        <taxon>Pezizomycotina</taxon>
        <taxon>Eurotiomycetes</taxon>
        <taxon>Eurotiomycetidae</taxon>
        <taxon>Eurotiales</taxon>
        <taxon>Aspergillaceae</taxon>
        <taxon>Penicillium</taxon>
    </lineage>
</organism>
<dbReference type="InterPro" id="IPR001138">
    <property type="entry name" value="Zn2Cys6_DnaBD"/>
</dbReference>
<name>A0A9W9MZR9_9EURO</name>
<reference evidence="8" key="1">
    <citation type="submission" date="2022-11" db="EMBL/GenBank/DDBJ databases">
        <authorList>
            <person name="Petersen C."/>
        </authorList>
    </citation>
    <scope>NUCLEOTIDE SEQUENCE</scope>
    <source>
        <strain evidence="8">IBT 16849</strain>
    </source>
</reference>
<dbReference type="PANTHER" id="PTHR37534:SF15">
    <property type="entry name" value="ZN(II)2CYS6 TRANSCRIPTION FACTOR (EUROFUNG)"/>
    <property type="match status" value="1"/>
</dbReference>
<dbReference type="Pfam" id="PF11951">
    <property type="entry name" value="Fungal_trans_2"/>
    <property type="match status" value="1"/>
</dbReference>
<dbReference type="AlphaFoldDB" id="A0A9W9MZR9"/>
<comment type="subcellular location">
    <subcellularLocation>
        <location evidence="1">Nucleus</location>
    </subcellularLocation>
</comment>
<keyword evidence="9" id="KW-1185">Reference proteome</keyword>
<evidence type="ECO:0000256" key="6">
    <source>
        <dbReference type="SAM" id="MobiDB-lite"/>
    </source>
</evidence>
<keyword evidence="2" id="KW-0805">Transcription regulation</keyword>
<feature type="region of interest" description="Disordered" evidence="6">
    <location>
        <begin position="27"/>
        <end position="46"/>
    </location>
</feature>
<evidence type="ECO:0000256" key="2">
    <source>
        <dbReference type="ARBA" id="ARBA00023015"/>
    </source>
</evidence>
<protein>
    <recommendedName>
        <fullName evidence="7">Zn(2)-C6 fungal-type domain-containing protein</fullName>
    </recommendedName>
</protein>
<keyword evidence="4" id="KW-0804">Transcription</keyword>
<evidence type="ECO:0000256" key="5">
    <source>
        <dbReference type="ARBA" id="ARBA00023242"/>
    </source>
</evidence>
<dbReference type="SMART" id="SM00066">
    <property type="entry name" value="GAL4"/>
    <property type="match status" value="1"/>
</dbReference>
<dbReference type="PANTHER" id="PTHR37534">
    <property type="entry name" value="TRANSCRIPTIONAL ACTIVATOR PROTEIN UGA3"/>
    <property type="match status" value="1"/>
</dbReference>
<dbReference type="PROSITE" id="PS50048">
    <property type="entry name" value="ZN2_CY6_FUNGAL_2"/>
    <property type="match status" value="1"/>
</dbReference>
<keyword evidence="5" id="KW-0539">Nucleus</keyword>
<evidence type="ECO:0000259" key="7">
    <source>
        <dbReference type="PROSITE" id="PS50048"/>
    </source>
</evidence>
<dbReference type="SUPFAM" id="SSF57701">
    <property type="entry name" value="Zn2/Cys6 DNA-binding domain"/>
    <property type="match status" value="1"/>
</dbReference>
<sequence>MQPKEEVQSDKDMSFVGLRFKQVIVSSSGHASTQQEESSAPRRNKSKFGYRECKAKRIKCDEVYPTCRRCQRQGIVCSSAPRLTQWQLETPWLSLQPNTFVSQTLVIDPENNPFSFPALEYIAQSSALLHTIQSVSASHEQSFPANTPIISLEERGKAIACLRREIQQGHNSPSALFLTIMLLALVQAADSDTKDHGKQHLFAARALINSILQDTSMLMSIDHAVRLCLGMYFSWDMCSSFLCIGWETGIIQCTEHVVDCSLS</sequence>
<dbReference type="GO" id="GO:0045944">
    <property type="term" value="P:positive regulation of transcription by RNA polymerase II"/>
    <property type="evidence" value="ECO:0007669"/>
    <property type="project" value="TreeGrafter"/>
</dbReference>
<feature type="domain" description="Zn(2)-C6 fungal-type" evidence="7">
    <location>
        <begin position="53"/>
        <end position="79"/>
    </location>
</feature>
<keyword evidence="3" id="KW-0238">DNA-binding</keyword>
<dbReference type="GO" id="GO:0000981">
    <property type="term" value="F:DNA-binding transcription factor activity, RNA polymerase II-specific"/>
    <property type="evidence" value="ECO:0007669"/>
    <property type="project" value="InterPro"/>
</dbReference>
<accession>A0A9W9MZR9</accession>
<dbReference type="GO" id="GO:0008270">
    <property type="term" value="F:zinc ion binding"/>
    <property type="evidence" value="ECO:0007669"/>
    <property type="project" value="InterPro"/>
</dbReference>
<comment type="caution">
    <text evidence="8">The sequence shown here is derived from an EMBL/GenBank/DDBJ whole genome shotgun (WGS) entry which is preliminary data.</text>
</comment>
<dbReference type="OrthoDB" id="3031538at2759"/>
<dbReference type="CDD" id="cd00067">
    <property type="entry name" value="GAL4"/>
    <property type="match status" value="1"/>
</dbReference>
<reference evidence="8" key="2">
    <citation type="journal article" date="2023" name="IMA Fungus">
        <title>Comparative genomic study of the Penicillium genus elucidates a diverse pangenome and 15 lateral gene transfer events.</title>
        <authorList>
            <person name="Petersen C."/>
            <person name="Sorensen T."/>
            <person name="Nielsen M.R."/>
            <person name="Sondergaard T.E."/>
            <person name="Sorensen J.L."/>
            <person name="Fitzpatrick D.A."/>
            <person name="Frisvad J.C."/>
            <person name="Nielsen K.L."/>
        </authorList>
    </citation>
    <scope>NUCLEOTIDE SEQUENCE</scope>
    <source>
        <strain evidence="8">IBT 16849</strain>
    </source>
</reference>
<dbReference type="EMBL" id="JAPQKP010000001">
    <property type="protein sequence ID" value="KAJ5210427.1"/>
    <property type="molecule type" value="Genomic_DNA"/>
</dbReference>
<evidence type="ECO:0000256" key="1">
    <source>
        <dbReference type="ARBA" id="ARBA00004123"/>
    </source>
</evidence>
<dbReference type="GO" id="GO:0000976">
    <property type="term" value="F:transcription cis-regulatory region binding"/>
    <property type="evidence" value="ECO:0007669"/>
    <property type="project" value="TreeGrafter"/>
</dbReference>
<gene>
    <name evidence="8" type="ORF">N7472_000566</name>
</gene>
<dbReference type="Pfam" id="PF00172">
    <property type="entry name" value="Zn_clus"/>
    <property type="match status" value="1"/>
</dbReference>
<feature type="compositionally biased region" description="Polar residues" evidence="6">
    <location>
        <begin position="27"/>
        <end position="38"/>
    </location>
</feature>
<dbReference type="GO" id="GO:0005634">
    <property type="term" value="C:nucleus"/>
    <property type="evidence" value="ECO:0007669"/>
    <property type="project" value="UniProtKB-SubCell"/>
</dbReference>
<dbReference type="Proteomes" id="UP001150879">
    <property type="component" value="Unassembled WGS sequence"/>
</dbReference>
<evidence type="ECO:0000313" key="9">
    <source>
        <dbReference type="Proteomes" id="UP001150879"/>
    </source>
</evidence>
<dbReference type="InterPro" id="IPR036864">
    <property type="entry name" value="Zn2-C6_fun-type_DNA-bd_sf"/>
</dbReference>
<evidence type="ECO:0000313" key="8">
    <source>
        <dbReference type="EMBL" id="KAJ5210427.1"/>
    </source>
</evidence>